<name>A0A1G2HSH5_9BACT</name>
<proteinExistence type="predicted"/>
<sequence>MHEHTDRAKRRKKVHADYCNLFKKAYLEKLRDSTRPLADRKYYAKALRKGVLSKQFTLAELGTCEEELDNLTKE</sequence>
<dbReference type="Proteomes" id="UP000178774">
    <property type="component" value="Unassembled WGS sequence"/>
</dbReference>
<accession>A0A1G2HSH5</accession>
<reference evidence="1 2" key="1">
    <citation type="journal article" date="2016" name="Nat. Commun.">
        <title>Thousands of microbial genomes shed light on interconnected biogeochemical processes in an aquifer system.</title>
        <authorList>
            <person name="Anantharaman K."/>
            <person name="Brown C.T."/>
            <person name="Hug L.A."/>
            <person name="Sharon I."/>
            <person name="Castelle C.J."/>
            <person name="Probst A.J."/>
            <person name="Thomas B.C."/>
            <person name="Singh A."/>
            <person name="Wilkins M.J."/>
            <person name="Karaoz U."/>
            <person name="Brodie E.L."/>
            <person name="Williams K.H."/>
            <person name="Hubbard S.S."/>
            <person name="Banfield J.F."/>
        </authorList>
    </citation>
    <scope>NUCLEOTIDE SEQUENCE [LARGE SCALE GENOMIC DNA]</scope>
</reference>
<protein>
    <submittedName>
        <fullName evidence="1">Uncharacterized protein</fullName>
    </submittedName>
</protein>
<dbReference type="AlphaFoldDB" id="A0A1G2HSH5"/>
<organism evidence="1 2">
    <name type="scientific">Candidatus Staskawiczbacteria bacterium RIFCSPHIGHO2_01_FULL_41_41</name>
    <dbReference type="NCBI Taxonomy" id="1802203"/>
    <lineage>
        <taxon>Bacteria</taxon>
        <taxon>Candidatus Staskawicziibacteriota</taxon>
    </lineage>
</organism>
<evidence type="ECO:0000313" key="2">
    <source>
        <dbReference type="Proteomes" id="UP000178774"/>
    </source>
</evidence>
<comment type="caution">
    <text evidence="1">The sequence shown here is derived from an EMBL/GenBank/DDBJ whole genome shotgun (WGS) entry which is preliminary data.</text>
</comment>
<evidence type="ECO:0000313" key="1">
    <source>
        <dbReference type="EMBL" id="OGZ65496.1"/>
    </source>
</evidence>
<gene>
    <name evidence="1" type="ORF">A2822_04340</name>
</gene>
<dbReference type="EMBL" id="MHOP01000021">
    <property type="protein sequence ID" value="OGZ65496.1"/>
    <property type="molecule type" value="Genomic_DNA"/>
</dbReference>